<dbReference type="PANTHER" id="PTHR34477:SF1">
    <property type="entry name" value="UPF0213 PROTEIN YHBQ"/>
    <property type="match status" value="1"/>
</dbReference>
<dbReference type="PROSITE" id="PS50164">
    <property type="entry name" value="GIY_YIG"/>
    <property type="match status" value="1"/>
</dbReference>
<keyword evidence="3" id="KW-0255">Endonuclease</keyword>
<dbReference type="EMBL" id="QGDT01000001">
    <property type="protein sequence ID" value="PWJ60471.1"/>
    <property type="molecule type" value="Genomic_DNA"/>
</dbReference>
<dbReference type="Gene3D" id="3.40.1440.10">
    <property type="entry name" value="GIY-YIG endonuclease"/>
    <property type="match status" value="1"/>
</dbReference>
<comment type="caution">
    <text evidence="3">The sequence shown here is derived from an EMBL/GenBank/DDBJ whole genome shotgun (WGS) entry which is preliminary data.</text>
</comment>
<evidence type="ECO:0000259" key="2">
    <source>
        <dbReference type="PROSITE" id="PS50164"/>
    </source>
</evidence>
<keyword evidence="3" id="KW-0540">Nuclease</keyword>
<sequence length="96" mass="11445">MKKYYVYIVKCHDSSYYIGVTNDVERRMDEHNAGKIKTAYTYFRRPVVLVFVQEFADITQAIVFEKQLKGWSRKKKEAIISDQWHLLPALSKNRNK</sequence>
<feature type="domain" description="GIY-YIG" evidence="2">
    <location>
        <begin position="2"/>
        <end position="78"/>
    </location>
</feature>
<dbReference type="SUPFAM" id="SSF82771">
    <property type="entry name" value="GIY-YIG endonuclease"/>
    <property type="match status" value="1"/>
</dbReference>
<dbReference type="OrthoDB" id="1495241at2"/>
<dbReference type="InterPro" id="IPR050190">
    <property type="entry name" value="UPF0213_domain"/>
</dbReference>
<dbReference type="Proteomes" id="UP000245880">
    <property type="component" value="Unassembled WGS sequence"/>
</dbReference>
<dbReference type="RefSeq" id="WP_109672707.1">
    <property type="nucleotide sequence ID" value="NZ_QGDT01000001.1"/>
</dbReference>
<reference evidence="3 4" key="1">
    <citation type="submission" date="2018-03" db="EMBL/GenBank/DDBJ databases">
        <title>Genomic Encyclopedia of Archaeal and Bacterial Type Strains, Phase II (KMG-II): from individual species to whole genera.</title>
        <authorList>
            <person name="Goeker M."/>
        </authorList>
    </citation>
    <scope>NUCLEOTIDE SEQUENCE [LARGE SCALE GENOMIC DNA]</scope>
    <source>
        <strain evidence="3 4">DSM 100346</strain>
    </source>
</reference>
<dbReference type="Pfam" id="PF01541">
    <property type="entry name" value="GIY-YIG"/>
    <property type="match status" value="1"/>
</dbReference>
<dbReference type="AlphaFoldDB" id="A0A316ASN8"/>
<dbReference type="GO" id="GO:0004519">
    <property type="term" value="F:endonuclease activity"/>
    <property type="evidence" value="ECO:0007669"/>
    <property type="project" value="UniProtKB-KW"/>
</dbReference>
<dbReference type="PANTHER" id="PTHR34477">
    <property type="entry name" value="UPF0213 PROTEIN YHBQ"/>
    <property type="match status" value="1"/>
</dbReference>
<comment type="similarity">
    <text evidence="1">Belongs to the UPF0213 family.</text>
</comment>
<dbReference type="InterPro" id="IPR000305">
    <property type="entry name" value="GIY-YIG_endonuc"/>
</dbReference>
<dbReference type="CDD" id="cd10456">
    <property type="entry name" value="GIY-YIG_UPF0213"/>
    <property type="match status" value="1"/>
</dbReference>
<organism evidence="3 4">
    <name type="scientific">Dyadobacter jejuensis</name>
    <dbReference type="NCBI Taxonomy" id="1082580"/>
    <lineage>
        <taxon>Bacteria</taxon>
        <taxon>Pseudomonadati</taxon>
        <taxon>Bacteroidota</taxon>
        <taxon>Cytophagia</taxon>
        <taxon>Cytophagales</taxon>
        <taxon>Spirosomataceae</taxon>
        <taxon>Dyadobacter</taxon>
    </lineage>
</organism>
<gene>
    <name evidence="3" type="ORF">CLV98_101655</name>
</gene>
<proteinExistence type="inferred from homology"/>
<evidence type="ECO:0000256" key="1">
    <source>
        <dbReference type="ARBA" id="ARBA00007435"/>
    </source>
</evidence>
<name>A0A316ASN8_9BACT</name>
<evidence type="ECO:0000313" key="4">
    <source>
        <dbReference type="Proteomes" id="UP000245880"/>
    </source>
</evidence>
<evidence type="ECO:0000313" key="3">
    <source>
        <dbReference type="EMBL" id="PWJ60471.1"/>
    </source>
</evidence>
<keyword evidence="4" id="KW-1185">Reference proteome</keyword>
<dbReference type="InterPro" id="IPR035901">
    <property type="entry name" value="GIY-YIG_endonuc_sf"/>
</dbReference>
<keyword evidence="3" id="KW-0378">Hydrolase</keyword>
<accession>A0A316ASN8</accession>
<protein>
    <submittedName>
        <fullName evidence="3">Putative endonuclease</fullName>
    </submittedName>
</protein>
<dbReference type="SMART" id="SM00465">
    <property type="entry name" value="GIYc"/>
    <property type="match status" value="1"/>
</dbReference>